<dbReference type="PIRSF" id="PIRSF028162">
    <property type="entry name" value="BcbE_prd"/>
    <property type="match status" value="1"/>
</dbReference>
<dbReference type="SUPFAM" id="SSF53448">
    <property type="entry name" value="Nucleotide-diphospho-sugar transferases"/>
    <property type="match status" value="1"/>
</dbReference>
<dbReference type="InterPro" id="IPR016873">
    <property type="entry name" value="Caps_polysacc_synth_BcbE_prd"/>
</dbReference>
<sequence length="244" mass="27022">MTKTNVLVLAAGAPQFISSNDNGYPSSLAEVGGHSLLELILEKMAGIEGANFIFALRDDEIDQFHLDQVVELLCPGARVMRIADGTQGSACSALMAACTIPADEEVLIVSANELVNVNFPAVLSSFREQGLDGGTLTFHSVHPRYSYVRLGNDDLISEVSQRRPISKHATTGTFWYARAEYLVDAIKQMIRKGDALDGRYYIAKTFNEMILAQKRIGVWKINVDQYHPLKSDRHLSQFEQLEAM</sequence>
<evidence type="ECO:0000313" key="2">
    <source>
        <dbReference type="Proteomes" id="UP000736373"/>
    </source>
</evidence>
<gene>
    <name evidence="1" type="ORF">F6X42_34435</name>
</gene>
<name>A0ABR7PYU6_9BURK</name>
<reference evidence="1 2" key="1">
    <citation type="submission" date="2019-09" db="EMBL/GenBank/DDBJ databases">
        <title>Paraburkholderia podalyriae sp. nov., A South African Podalyria-associated rhizobium.</title>
        <authorList>
            <person name="Mavima L."/>
            <person name="Beukes C.W."/>
            <person name="Palmer M."/>
            <person name="De Meyer S.E."/>
            <person name="James E.K."/>
            <person name="Maluk M."/>
            <person name="Avontuur J.R."/>
            <person name="Chan W.Y."/>
            <person name="Venter S.N."/>
            <person name="Steenkamp E.T."/>
        </authorList>
    </citation>
    <scope>NUCLEOTIDE SEQUENCE [LARGE SCALE GENOMIC DNA]</scope>
    <source>
        <strain evidence="1 2">WC7.3b</strain>
    </source>
</reference>
<proteinExistence type="predicted"/>
<organism evidence="1 2">
    <name type="scientific">Paraburkholderia podalyriae</name>
    <dbReference type="NCBI Taxonomy" id="1938811"/>
    <lineage>
        <taxon>Bacteria</taxon>
        <taxon>Pseudomonadati</taxon>
        <taxon>Pseudomonadota</taxon>
        <taxon>Betaproteobacteria</taxon>
        <taxon>Burkholderiales</taxon>
        <taxon>Burkholderiaceae</taxon>
        <taxon>Paraburkholderia</taxon>
    </lineage>
</organism>
<dbReference type="CDD" id="cd04183">
    <property type="entry name" value="GT2_BcE_like"/>
    <property type="match status" value="1"/>
</dbReference>
<protein>
    <submittedName>
        <fullName evidence="1">Uncharacterized protein</fullName>
    </submittedName>
</protein>
<accession>A0ABR7PYU6</accession>
<dbReference type="Proteomes" id="UP000736373">
    <property type="component" value="Unassembled WGS sequence"/>
</dbReference>
<comment type="caution">
    <text evidence="1">The sequence shown here is derived from an EMBL/GenBank/DDBJ whole genome shotgun (WGS) entry which is preliminary data.</text>
</comment>
<dbReference type="EMBL" id="VZQQ01000055">
    <property type="protein sequence ID" value="MBC8751449.1"/>
    <property type="molecule type" value="Genomic_DNA"/>
</dbReference>
<dbReference type="Gene3D" id="3.90.550.10">
    <property type="entry name" value="Spore Coat Polysaccharide Biosynthesis Protein SpsA, Chain A"/>
    <property type="match status" value="1"/>
</dbReference>
<keyword evidence="2" id="KW-1185">Reference proteome</keyword>
<evidence type="ECO:0000313" key="1">
    <source>
        <dbReference type="EMBL" id="MBC8751449.1"/>
    </source>
</evidence>
<dbReference type="InterPro" id="IPR029044">
    <property type="entry name" value="Nucleotide-diphossugar_trans"/>
</dbReference>
<dbReference type="RefSeq" id="WP_187638376.1">
    <property type="nucleotide sequence ID" value="NZ_VZQQ01000055.1"/>
</dbReference>